<keyword evidence="2" id="KW-1185">Reference proteome</keyword>
<dbReference type="Ensembl" id="ENSACOT00000010563.1">
    <property type="protein sequence ID" value="ENSACOP00000010208.1"/>
    <property type="gene ID" value="ENSACOG00000007125.1"/>
</dbReference>
<evidence type="ECO:0000313" key="1">
    <source>
        <dbReference type="Ensembl" id="ENSACOP00000010208.1"/>
    </source>
</evidence>
<dbReference type="Gene3D" id="2.30.30.30">
    <property type="match status" value="1"/>
</dbReference>
<protein>
    <submittedName>
        <fullName evidence="1">Uncharacterized protein</fullName>
    </submittedName>
</protein>
<reference evidence="1" key="2">
    <citation type="submission" date="2025-09" db="UniProtKB">
        <authorList>
            <consortium name="Ensembl"/>
        </authorList>
    </citation>
    <scope>IDENTIFICATION</scope>
</reference>
<dbReference type="Proteomes" id="UP000694522">
    <property type="component" value="Unplaced"/>
</dbReference>
<sequence length="149" mass="17766">MKRETTGFKSLVTFGSCKNYKQQCMLSYLQESNVLFRLQELRKKCRHPCKKAMESRLSRGVTKTGERVIYFDCVQHEEANSRNVHVEIHSVQVMKTSLKLYKDQRKILELTGNFYQADEKKGKHRRNRMQEYKDKWSLFQDSESEKKCS</sequence>
<name>A0A8B9IWB5_9PSIT</name>
<accession>A0A8B9IWB5</accession>
<proteinExistence type="predicted"/>
<dbReference type="AlphaFoldDB" id="A0A8B9IWB5"/>
<reference evidence="1" key="1">
    <citation type="submission" date="2025-08" db="UniProtKB">
        <authorList>
            <consortium name="Ensembl"/>
        </authorList>
    </citation>
    <scope>IDENTIFICATION</scope>
</reference>
<organism evidence="1 2">
    <name type="scientific">Amazona collaria</name>
    <name type="common">yellow-billed parrot</name>
    <dbReference type="NCBI Taxonomy" id="241587"/>
    <lineage>
        <taxon>Eukaryota</taxon>
        <taxon>Metazoa</taxon>
        <taxon>Chordata</taxon>
        <taxon>Craniata</taxon>
        <taxon>Vertebrata</taxon>
        <taxon>Euteleostomi</taxon>
        <taxon>Archelosauria</taxon>
        <taxon>Archosauria</taxon>
        <taxon>Dinosauria</taxon>
        <taxon>Saurischia</taxon>
        <taxon>Theropoda</taxon>
        <taxon>Coelurosauria</taxon>
        <taxon>Aves</taxon>
        <taxon>Neognathae</taxon>
        <taxon>Neoaves</taxon>
        <taxon>Telluraves</taxon>
        <taxon>Australaves</taxon>
        <taxon>Psittaciformes</taxon>
        <taxon>Psittacidae</taxon>
        <taxon>Amazona</taxon>
    </lineage>
</organism>
<evidence type="ECO:0000313" key="2">
    <source>
        <dbReference type="Proteomes" id="UP000694522"/>
    </source>
</evidence>
<dbReference type="InterPro" id="IPR014722">
    <property type="entry name" value="Rib_uL2_dom2"/>
</dbReference>